<dbReference type="PANTHER" id="PTHR48081:SF6">
    <property type="entry name" value="PEPTIDASE S9 PROLYL OLIGOPEPTIDASE CATALYTIC DOMAIN-CONTAINING PROTEIN"/>
    <property type="match status" value="1"/>
</dbReference>
<evidence type="ECO:0000256" key="2">
    <source>
        <dbReference type="SAM" id="SignalP"/>
    </source>
</evidence>
<keyword evidence="4" id="KW-0326">Glycosidase</keyword>
<evidence type="ECO:0000256" key="1">
    <source>
        <dbReference type="ARBA" id="ARBA00022801"/>
    </source>
</evidence>
<feature type="chain" id="PRO_5003187631" evidence="2">
    <location>
        <begin position="21"/>
        <end position="289"/>
    </location>
</feature>
<dbReference type="eggNOG" id="COG0657">
    <property type="taxonomic scope" value="Bacteria"/>
</dbReference>
<keyword evidence="1 4" id="KW-0378">Hydrolase</keyword>
<evidence type="ECO:0000313" key="5">
    <source>
        <dbReference type="Proteomes" id="UP000008718"/>
    </source>
</evidence>
<evidence type="ECO:0000259" key="3">
    <source>
        <dbReference type="Pfam" id="PF20434"/>
    </source>
</evidence>
<sequence length="289" mass="31855">MKQLFISVFFLLLFCHALSAQQEIKLYPNGSHESNGITLPETYRDPEFIINTSEPRMYVYPAPKEIASGAAVLICPGGGYVGVAQIKEGSEIAKWFNDLGVTAFVLYYRMPNGHAGLPLADAQTALKIIHKRAKVWNIDKNKIGIMGFSAGGHLASTAGTHFRTKTERPSFMILAYPVVTMSKELTHAGSRENLLGKDPSAELVRQYSNELQVTKRTPPTFIVHAKDDGAVPIANSENLLKALKAKNVPAELHTFDVGGHGFGMRKNGIPADNWPELLKTWLKEKKLIN</sequence>
<dbReference type="KEGG" id="ppn:Palpr_1689"/>
<feature type="domain" description="BD-FAE-like" evidence="3">
    <location>
        <begin position="62"/>
        <end position="243"/>
    </location>
</feature>
<dbReference type="RefSeq" id="WP_013445199.1">
    <property type="nucleotide sequence ID" value="NC_014734.1"/>
</dbReference>
<reference evidence="4 5" key="2">
    <citation type="journal article" date="2011" name="Stand. Genomic Sci.">
        <title>Complete genome sequence of Paludibacter propionicigenes type strain (WB4).</title>
        <authorList>
            <person name="Gronow S."/>
            <person name="Munk C."/>
            <person name="Lapidus A."/>
            <person name="Nolan M."/>
            <person name="Lucas S."/>
            <person name="Hammon N."/>
            <person name="Deshpande S."/>
            <person name="Cheng J.F."/>
            <person name="Tapia R."/>
            <person name="Han C."/>
            <person name="Goodwin L."/>
            <person name="Pitluck S."/>
            <person name="Liolios K."/>
            <person name="Ivanova N."/>
            <person name="Mavromatis K."/>
            <person name="Mikhailova N."/>
            <person name="Pati A."/>
            <person name="Chen A."/>
            <person name="Palaniappan K."/>
            <person name="Land M."/>
            <person name="Hauser L."/>
            <person name="Chang Y.J."/>
            <person name="Jeffries C.D."/>
            <person name="Brambilla E."/>
            <person name="Rohde M."/>
            <person name="Goker M."/>
            <person name="Detter J.C."/>
            <person name="Woyke T."/>
            <person name="Bristow J."/>
            <person name="Eisen J.A."/>
            <person name="Markowitz V."/>
            <person name="Hugenholtz P."/>
            <person name="Kyrpides N.C."/>
            <person name="Klenk H.P."/>
        </authorList>
    </citation>
    <scope>NUCLEOTIDE SEQUENCE [LARGE SCALE GENOMIC DNA]</scope>
    <source>
        <strain evidence="5">DSM 17365 / JCM 13257 / WB4</strain>
    </source>
</reference>
<dbReference type="Proteomes" id="UP000008718">
    <property type="component" value="Chromosome"/>
</dbReference>
<dbReference type="EMBL" id="CP002345">
    <property type="protein sequence ID" value="ADQ79830.1"/>
    <property type="molecule type" value="Genomic_DNA"/>
</dbReference>
<keyword evidence="5" id="KW-1185">Reference proteome</keyword>
<accession>E4T536</accession>
<keyword evidence="2" id="KW-0732">Signal</keyword>
<keyword evidence="4" id="KW-0624">Polysaccharide degradation</keyword>
<dbReference type="InterPro" id="IPR029058">
    <property type="entry name" value="AB_hydrolase_fold"/>
</dbReference>
<dbReference type="SUPFAM" id="SSF53474">
    <property type="entry name" value="alpha/beta-Hydrolases"/>
    <property type="match status" value="1"/>
</dbReference>
<dbReference type="GO" id="GO:0016798">
    <property type="term" value="F:hydrolase activity, acting on glycosyl bonds"/>
    <property type="evidence" value="ECO:0007669"/>
    <property type="project" value="UniProtKB-KW"/>
</dbReference>
<feature type="signal peptide" evidence="2">
    <location>
        <begin position="1"/>
        <end position="20"/>
    </location>
</feature>
<protein>
    <submittedName>
        <fullName evidence="4">Putative xylanase</fullName>
    </submittedName>
</protein>
<dbReference type="Gene3D" id="3.40.50.1820">
    <property type="entry name" value="alpha/beta hydrolase"/>
    <property type="match status" value="1"/>
</dbReference>
<dbReference type="HOGENOM" id="CLU_012494_5_1_10"/>
<dbReference type="OrthoDB" id="9796689at2"/>
<dbReference type="InterPro" id="IPR050300">
    <property type="entry name" value="GDXG_lipolytic_enzyme"/>
</dbReference>
<keyword evidence="4" id="KW-0858">Xylan degradation</keyword>
<dbReference type="AlphaFoldDB" id="E4T536"/>
<keyword evidence="4" id="KW-0119">Carbohydrate metabolism</keyword>
<dbReference type="PANTHER" id="PTHR48081">
    <property type="entry name" value="AB HYDROLASE SUPERFAMILY PROTEIN C4A8.06C"/>
    <property type="match status" value="1"/>
</dbReference>
<dbReference type="InterPro" id="IPR049492">
    <property type="entry name" value="BD-FAE-like_dom"/>
</dbReference>
<proteinExistence type="predicted"/>
<dbReference type="STRING" id="694427.Palpr_1689"/>
<dbReference type="Pfam" id="PF20434">
    <property type="entry name" value="BD-FAE"/>
    <property type="match status" value="1"/>
</dbReference>
<dbReference type="GO" id="GO:0045493">
    <property type="term" value="P:xylan catabolic process"/>
    <property type="evidence" value="ECO:0007669"/>
    <property type="project" value="UniProtKB-KW"/>
</dbReference>
<gene>
    <name evidence="4" type="ordered locus">Palpr_1689</name>
</gene>
<name>E4T536_PALPW</name>
<reference key="1">
    <citation type="submission" date="2010-11" db="EMBL/GenBank/DDBJ databases">
        <title>The complete genome of Paludibacter propionicigenes DSM 17365.</title>
        <authorList>
            <consortium name="US DOE Joint Genome Institute (JGI-PGF)"/>
            <person name="Lucas S."/>
            <person name="Copeland A."/>
            <person name="Lapidus A."/>
            <person name="Bruce D."/>
            <person name="Goodwin L."/>
            <person name="Pitluck S."/>
            <person name="Kyrpides N."/>
            <person name="Mavromatis K."/>
            <person name="Ivanova N."/>
            <person name="Munk A.C."/>
            <person name="Brettin T."/>
            <person name="Detter J.C."/>
            <person name="Han C."/>
            <person name="Tapia R."/>
            <person name="Land M."/>
            <person name="Hauser L."/>
            <person name="Markowitz V."/>
            <person name="Cheng J.-F."/>
            <person name="Hugenholtz P."/>
            <person name="Woyke T."/>
            <person name="Wu D."/>
            <person name="Gronow S."/>
            <person name="Wellnitz S."/>
            <person name="Brambilla E."/>
            <person name="Klenk H.-P."/>
            <person name="Eisen J.A."/>
        </authorList>
    </citation>
    <scope>NUCLEOTIDE SEQUENCE</scope>
    <source>
        <strain>WB4</strain>
    </source>
</reference>
<evidence type="ECO:0000313" key="4">
    <source>
        <dbReference type="EMBL" id="ADQ79830.1"/>
    </source>
</evidence>
<organism evidence="4 5">
    <name type="scientific">Paludibacter propionicigenes (strain DSM 17365 / JCM 13257 / WB4)</name>
    <dbReference type="NCBI Taxonomy" id="694427"/>
    <lineage>
        <taxon>Bacteria</taxon>
        <taxon>Pseudomonadati</taxon>
        <taxon>Bacteroidota</taxon>
        <taxon>Bacteroidia</taxon>
        <taxon>Bacteroidales</taxon>
        <taxon>Paludibacteraceae</taxon>
        <taxon>Paludibacter</taxon>
    </lineage>
</organism>